<reference evidence="3" key="1">
    <citation type="journal article" date="2020" name="Microbiol. Resour. Announc.">
        <title>Complete Genome Sequence of Geobacillus sp. Strain E55-1, Isolated from Mine Geyser in Japan.</title>
        <authorList>
            <person name="Miyazaki K."/>
            <person name="Hase E."/>
            <person name="Tokito N."/>
        </authorList>
    </citation>
    <scope>NUCLEOTIDE SEQUENCE [LARGE SCALE GENOMIC DNA]</scope>
    <source>
        <strain evidence="3">E55-1</strain>
    </source>
</reference>
<proteinExistence type="predicted"/>
<dbReference type="Proteomes" id="UP000501421">
    <property type="component" value="Chromosome"/>
</dbReference>
<protein>
    <submittedName>
        <fullName evidence="2">Uncharacterized protein</fullName>
    </submittedName>
</protein>
<evidence type="ECO:0000313" key="3">
    <source>
        <dbReference type="Proteomes" id="UP000501421"/>
    </source>
</evidence>
<dbReference type="RefSeq" id="WP_033018652.1">
    <property type="nucleotide sequence ID" value="NZ_AP022557.1"/>
</dbReference>
<accession>A0A679FUA6</accession>
<evidence type="ECO:0000313" key="2">
    <source>
        <dbReference type="EMBL" id="BBW97316.1"/>
    </source>
</evidence>
<name>A0A679FUA6_9BACL</name>
<feature type="coiled-coil region" evidence="1">
    <location>
        <begin position="5"/>
        <end position="42"/>
    </location>
</feature>
<organism evidence="2 3">
    <name type="scientific">Geobacillus subterraneus</name>
    <dbReference type="NCBI Taxonomy" id="129338"/>
    <lineage>
        <taxon>Bacteria</taxon>
        <taxon>Bacillati</taxon>
        <taxon>Bacillota</taxon>
        <taxon>Bacilli</taxon>
        <taxon>Bacillales</taxon>
        <taxon>Anoxybacillaceae</taxon>
        <taxon>Geobacillus</taxon>
    </lineage>
</organism>
<keyword evidence="3" id="KW-1185">Reference proteome</keyword>
<dbReference type="AlphaFoldDB" id="A0A679FUA6"/>
<dbReference type="EMBL" id="AP022557">
    <property type="protein sequence ID" value="BBW97316.1"/>
    <property type="molecule type" value="Genomic_DNA"/>
</dbReference>
<keyword evidence="1" id="KW-0175">Coiled coil</keyword>
<gene>
    <name evidence="2" type="ORF">GsuE55_21490</name>
</gene>
<evidence type="ECO:0000256" key="1">
    <source>
        <dbReference type="SAM" id="Coils"/>
    </source>
</evidence>
<sequence length="133" mass="15122">MTMIIRQLLQTIAAAEETAQRLADLDKEETEWEAYLKEARRQRQFWEYMYRLIAGQECAVKSAEGEADHSGRLELLEALAAAEWTKAQLCQRVCGRLSGAARQASDRLFHQALQQSGALLAMVQAERMKQTVH</sequence>